<dbReference type="AlphaFoldDB" id="A0A1I7SBC5"/>
<evidence type="ECO:0000313" key="1">
    <source>
        <dbReference type="Proteomes" id="UP000095284"/>
    </source>
</evidence>
<sequence length="154" mass="16574">MEEDFFDEITAFLEPNTIGGVTIEDDTIGHETIRDETIGDTIESETIEGVTIDDTRGHETIGDDIIEGEAIDDAIGFDTIGCETIREGNCGISWCPFNRKLLMGISGVTDSTGFDLGKRESAGFGVGFTELTGVSGWELAFDSLGGNNLPQRET</sequence>
<accession>A0A1I7SBC5</accession>
<name>A0A1I7SBC5_BURXY</name>
<evidence type="ECO:0000313" key="2">
    <source>
        <dbReference type="WBParaSite" id="BXY_1032300.1"/>
    </source>
</evidence>
<reference evidence="2" key="1">
    <citation type="submission" date="2016-11" db="UniProtKB">
        <authorList>
            <consortium name="WormBaseParasite"/>
        </authorList>
    </citation>
    <scope>IDENTIFICATION</scope>
</reference>
<dbReference type="WBParaSite" id="BXY_1032300.1">
    <property type="protein sequence ID" value="BXY_1032300.1"/>
    <property type="gene ID" value="BXY_1032300"/>
</dbReference>
<protein>
    <submittedName>
        <fullName evidence="2">Uncharacterized protein</fullName>
    </submittedName>
</protein>
<dbReference type="Proteomes" id="UP000095284">
    <property type="component" value="Unplaced"/>
</dbReference>
<proteinExistence type="predicted"/>
<organism evidence="1 2">
    <name type="scientific">Bursaphelenchus xylophilus</name>
    <name type="common">Pinewood nematode worm</name>
    <name type="synonym">Aphelenchoides xylophilus</name>
    <dbReference type="NCBI Taxonomy" id="6326"/>
    <lineage>
        <taxon>Eukaryota</taxon>
        <taxon>Metazoa</taxon>
        <taxon>Ecdysozoa</taxon>
        <taxon>Nematoda</taxon>
        <taxon>Chromadorea</taxon>
        <taxon>Rhabditida</taxon>
        <taxon>Tylenchina</taxon>
        <taxon>Tylenchomorpha</taxon>
        <taxon>Aphelenchoidea</taxon>
        <taxon>Aphelenchoididae</taxon>
        <taxon>Bursaphelenchus</taxon>
    </lineage>
</organism>